<accession>B0DU83</accession>
<dbReference type="EMBL" id="DS547135">
    <property type="protein sequence ID" value="EDR01904.1"/>
    <property type="molecule type" value="Genomic_DNA"/>
</dbReference>
<sequence>MQIRDLSRQAHPIVDRGGIDGCCRPSSSETSAATRKQKENWVSECVVLVEEDRWLFAGRGGFLRWTCPYLALYLGWEWQDVFIFALVSLCEEYFSHAFPLSWETRPAVGSQWGFYGHETPTSPSCLMCTDATTTRSKIYQEPLDTKRFKMALKVSVKVSGFSGIDRVSPDQIDIFANFRPSPLFRSGSTDPFGHFLGSIFTGIHPLATCEMTVDSVQI</sequence>
<dbReference type="RefSeq" id="XP_001887514.1">
    <property type="nucleotide sequence ID" value="XM_001887479.1"/>
</dbReference>
<dbReference type="HOGENOM" id="CLU_1267090_0_0_1"/>
<name>B0DU83_LACBS</name>
<dbReference type="InParanoid" id="B0DU83"/>
<evidence type="ECO:0000313" key="2">
    <source>
        <dbReference type="Proteomes" id="UP000001194"/>
    </source>
</evidence>
<proteinExistence type="predicted"/>
<dbReference type="KEGG" id="lbc:LACBIDRAFT_332906"/>
<organism evidence="2">
    <name type="scientific">Laccaria bicolor (strain S238N-H82 / ATCC MYA-4686)</name>
    <name type="common">Bicoloured deceiver</name>
    <name type="synonym">Laccaria laccata var. bicolor</name>
    <dbReference type="NCBI Taxonomy" id="486041"/>
    <lineage>
        <taxon>Eukaryota</taxon>
        <taxon>Fungi</taxon>
        <taxon>Dikarya</taxon>
        <taxon>Basidiomycota</taxon>
        <taxon>Agaricomycotina</taxon>
        <taxon>Agaricomycetes</taxon>
        <taxon>Agaricomycetidae</taxon>
        <taxon>Agaricales</taxon>
        <taxon>Agaricineae</taxon>
        <taxon>Hydnangiaceae</taxon>
        <taxon>Laccaria</taxon>
    </lineage>
</organism>
<dbReference type="Proteomes" id="UP000001194">
    <property type="component" value="Unassembled WGS sequence"/>
</dbReference>
<dbReference type="AlphaFoldDB" id="B0DU83"/>
<dbReference type="GeneID" id="6083132"/>
<keyword evidence="2" id="KW-1185">Reference proteome</keyword>
<evidence type="ECO:0000313" key="1">
    <source>
        <dbReference type="EMBL" id="EDR01904.1"/>
    </source>
</evidence>
<protein>
    <submittedName>
        <fullName evidence="1">Predicted protein</fullName>
    </submittedName>
</protein>
<reference evidence="1 2" key="1">
    <citation type="journal article" date="2008" name="Nature">
        <title>The genome of Laccaria bicolor provides insights into mycorrhizal symbiosis.</title>
        <authorList>
            <person name="Martin F."/>
            <person name="Aerts A."/>
            <person name="Ahren D."/>
            <person name="Brun A."/>
            <person name="Danchin E.G.J."/>
            <person name="Duchaussoy F."/>
            <person name="Gibon J."/>
            <person name="Kohler A."/>
            <person name="Lindquist E."/>
            <person name="Pereda V."/>
            <person name="Salamov A."/>
            <person name="Shapiro H.J."/>
            <person name="Wuyts J."/>
            <person name="Blaudez D."/>
            <person name="Buee M."/>
            <person name="Brokstein P."/>
            <person name="Canbaeck B."/>
            <person name="Cohen D."/>
            <person name="Courty P.E."/>
            <person name="Coutinho P.M."/>
            <person name="Delaruelle C."/>
            <person name="Detter J.C."/>
            <person name="Deveau A."/>
            <person name="DiFazio S."/>
            <person name="Duplessis S."/>
            <person name="Fraissinet-Tachet L."/>
            <person name="Lucic E."/>
            <person name="Frey-Klett P."/>
            <person name="Fourrey C."/>
            <person name="Feussner I."/>
            <person name="Gay G."/>
            <person name="Grimwood J."/>
            <person name="Hoegger P.J."/>
            <person name="Jain P."/>
            <person name="Kilaru S."/>
            <person name="Labbe J."/>
            <person name="Lin Y.C."/>
            <person name="Legue V."/>
            <person name="Le Tacon F."/>
            <person name="Marmeisse R."/>
            <person name="Melayah D."/>
            <person name="Montanini B."/>
            <person name="Muratet M."/>
            <person name="Nehls U."/>
            <person name="Niculita-Hirzel H."/>
            <person name="Oudot-Le Secq M.P."/>
            <person name="Peter M."/>
            <person name="Quesneville H."/>
            <person name="Rajashekar B."/>
            <person name="Reich M."/>
            <person name="Rouhier N."/>
            <person name="Schmutz J."/>
            <person name="Yin T."/>
            <person name="Chalot M."/>
            <person name="Henrissat B."/>
            <person name="Kuees U."/>
            <person name="Lucas S."/>
            <person name="Van de Peer Y."/>
            <person name="Podila G.K."/>
            <person name="Polle A."/>
            <person name="Pukkila P.J."/>
            <person name="Richardson P.M."/>
            <person name="Rouze P."/>
            <person name="Sanders I.R."/>
            <person name="Stajich J.E."/>
            <person name="Tunlid A."/>
            <person name="Tuskan G."/>
            <person name="Grigoriev I.V."/>
        </authorList>
    </citation>
    <scope>NUCLEOTIDE SEQUENCE [LARGE SCALE GENOMIC DNA]</scope>
    <source>
        <strain evidence="2">S238N-H82 / ATCC MYA-4686</strain>
    </source>
</reference>
<gene>
    <name evidence="1" type="ORF">LACBIDRAFT_332906</name>
</gene>